<evidence type="ECO:0000313" key="2">
    <source>
        <dbReference type="Proteomes" id="UP000315783"/>
    </source>
</evidence>
<accession>A0A545V6J7</accession>
<dbReference type="AlphaFoldDB" id="A0A545V6J7"/>
<comment type="caution">
    <text evidence="1">The sequence shown here is derived from an EMBL/GenBank/DDBJ whole genome shotgun (WGS) entry which is preliminary data.</text>
</comment>
<name>A0A545V6J7_9HYPO</name>
<sequence length="120" mass="13345">MMAATTPRWKKVKSSIESAACSGYLHIASTCPLAKTLIRTGVLGQPSPDQSEISVTVPRKSRGKLKNCRCTCPSYDVECEVPVSLELNQVSYIHHCYPLAFKEQQDGMPRMPRMKNGRCN</sequence>
<proteinExistence type="predicted"/>
<dbReference type="Proteomes" id="UP000315783">
    <property type="component" value="Unassembled WGS sequence"/>
</dbReference>
<evidence type="ECO:0000313" key="1">
    <source>
        <dbReference type="EMBL" id="TQV97324.1"/>
    </source>
</evidence>
<gene>
    <name evidence="1" type="ORF">IF1G_04564</name>
</gene>
<protein>
    <submittedName>
        <fullName evidence="1">Uncharacterized protein</fullName>
    </submittedName>
</protein>
<keyword evidence="2" id="KW-1185">Reference proteome</keyword>
<organism evidence="1 2">
    <name type="scientific">Cordyceps javanica</name>
    <dbReference type="NCBI Taxonomy" id="43265"/>
    <lineage>
        <taxon>Eukaryota</taxon>
        <taxon>Fungi</taxon>
        <taxon>Dikarya</taxon>
        <taxon>Ascomycota</taxon>
        <taxon>Pezizomycotina</taxon>
        <taxon>Sordariomycetes</taxon>
        <taxon>Hypocreomycetidae</taxon>
        <taxon>Hypocreales</taxon>
        <taxon>Cordycipitaceae</taxon>
        <taxon>Cordyceps</taxon>
    </lineage>
</organism>
<reference evidence="1 2" key="1">
    <citation type="journal article" date="2019" name="Appl. Microbiol. Biotechnol.">
        <title>Genome sequence of Isaria javanica and comparative genome analysis insights into family S53 peptidase evolution in fungal entomopathogens.</title>
        <authorList>
            <person name="Lin R."/>
            <person name="Zhang X."/>
            <person name="Xin B."/>
            <person name="Zou M."/>
            <person name="Gao Y."/>
            <person name="Qin F."/>
            <person name="Hu Q."/>
            <person name="Xie B."/>
            <person name="Cheng X."/>
        </authorList>
    </citation>
    <scope>NUCLEOTIDE SEQUENCE [LARGE SCALE GENOMIC DNA]</scope>
    <source>
        <strain evidence="1 2">IJ1G</strain>
    </source>
</reference>
<dbReference type="EMBL" id="SPUK01000005">
    <property type="protein sequence ID" value="TQV97324.1"/>
    <property type="molecule type" value="Genomic_DNA"/>
</dbReference>